<dbReference type="OrthoDB" id="665451at2759"/>
<keyword evidence="1" id="KW-1133">Transmembrane helix</keyword>
<dbReference type="PANTHER" id="PTHR31168">
    <property type="entry name" value="OS02G0292800 PROTEIN"/>
    <property type="match status" value="1"/>
</dbReference>
<evidence type="ECO:0000313" key="2">
    <source>
        <dbReference type="EMBL" id="KAF8411116.1"/>
    </source>
</evidence>
<feature type="transmembrane region" description="Helical" evidence="1">
    <location>
        <begin position="177"/>
        <end position="208"/>
    </location>
</feature>
<name>A0A834ZPQ3_TETSI</name>
<feature type="transmembrane region" description="Helical" evidence="1">
    <location>
        <begin position="12"/>
        <end position="32"/>
    </location>
</feature>
<keyword evidence="3" id="KW-1185">Reference proteome</keyword>
<dbReference type="AlphaFoldDB" id="A0A834ZPQ3"/>
<comment type="caution">
    <text evidence="2">The sequence shown here is derived from an EMBL/GenBank/DDBJ whole genome shotgun (WGS) entry which is preliminary data.</text>
</comment>
<protein>
    <submittedName>
        <fullName evidence="2">Uncharacterized protein</fullName>
    </submittedName>
</protein>
<organism evidence="2 3">
    <name type="scientific">Tetracentron sinense</name>
    <name type="common">Spur-leaf</name>
    <dbReference type="NCBI Taxonomy" id="13715"/>
    <lineage>
        <taxon>Eukaryota</taxon>
        <taxon>Viridiplantae</taxon>
        <taxon>Streptophyta</taxon>
        <taxon>Embryophyta</taxon>
        <taxon>Tracheophyta</taxon>
        <taxon>Spermatophyta</taxon>
        <taxon>Magnoliopsida</taxon>
        <taxon>Trochodendrales</taxon>
        <taxon>Trochodendraceae</taxon>
        <taxon>Tetracentron</taxon>
    </lineage>
</organism>
<sequence length="231" mass="25790">MGWEKEHLDLFLIPSGLLIMMGYHLFLLYRCLRLPQTTVIGYENHNKRVWVERMMQDDSKDTGVALQVIAGNISAANFMSSVSLSLSSLIGAWIGSSSNSNFMSDLIYGDASPSTISIKYISLLSCFLLAFASFVQSASYFVHANFLISTPYTDIPVKYVQSAAIRGSNFWSLGLRALYFATTLLLWIFGPIPMFVSSVIMVALLHFLDTNSTPLHQYRAPSKPPHSREGR</sequence>
<keyword evidence="1" id="KW-0472">Membrane</keyword>
<keyword evidence="1" id="KW-0812">Transmembrane</keyword>
<dbReference type="InterPro" id="IPR006747">
    <property type="entry name" value="DUF599"/>
</dbReference>
<dbReference type="Pfam" id="PF04654">
    <property type="entry name" value="DUF599"/>
    <property type="match status" value="1"/>
</dbReference>
<evidence type="ECO:0000256" key="1">
    <source>
        <dbReference type="SAM" id="Phobius"/>
    </source>
</evidence>
<dbReference type="PANTHER" id="PTHR31168:SF21">
    <property type="entry name" value="EMB|CAB89385.1"/>
    <property type="match status" value="1"/>
</dbReference>
<dbReference type="EMBL" id="JABCRI010000002">
    <property type="protein sequence ID" value="KAF8411116.1"/>
    <property type="molecule type" value="Genomic_DNA"/>
</dbReference>
<evidence type="ECO:0000313" key="3">
    <source>
        <dbReference type="Proteomes" id="UP000655225"/>
    </source>
</evidence>
<proteinExistence type="predicted"/>
<reference evidence="2 3" key="1">
    <citation type="submission" date="2020-04" db="EMBL/GenBank/DDBJ databases">
        <title>Plant Genome Project.</title>
        <authorList>
            <person name="Zhang R.-G."/>
        </authorList>
    </citation>
    <scope>NUCLEOTIDE SEQUENCE [LARGE SCALE GENOMIC DNA]</scope>
    <source>
        <strain evidence="2">YNK0</strain>
        <tissue evidence="2">Leaf</tissue>
    </source>
</reference>
<accession>A0A834ZPQ3</accession>
<dbReference type="OMA" id="MGWSKEY"/>
<gene>
    <name evidence="2" type="ORF">HHK36_003655</name>
</gene>
<feature type="transmembrane region" description="Helical" evidence="1">
    <location>
        <begin position="120"/>
        <end position="142"/>
    </location>
</feature>
<dbReference type="Proteomes" id="UP000655225">
    <property type="component" value="Unassembled WGS sequence"/>
</dbReference>